<feature type="transmembrane region" description="Helical" evidence="4">
    <location>
        <begin position="381"/>
        <end position="404"/>
    </location>
</feature>
<reference evidence="5 6" key="1">
    <citation type="journal article" date="2023" name="Elife">
        <title>Identification of key yeast species and microbe-microbe interactions impacting larval growth of Drosophila in the wild.</title>
        <authorList>
            <person name="Mure A."/>
            <person name="Sugiura Y."/>
            <person name="Maeda R."/>
            <person name="Honda K."/>
            <person name="Sakurai N."/>
            <person name="Takahashi Y."/>
            <person name="Watada M."/>
            <person name="Katoh T."/>
            <person name="Gotoh A."/>
            <person name="Gotoh Y."/>
            <person name="Taniguchi I."/>
            <person name="Nakamura K."/>
            <person name="Hayashi T."/>
            <person name="Katayama T."/>
            <person name="Uemura T."/>
            <person name="Hattori Y."/>
        </authorList>
    </citation>
    <scope>NUCLEOTIDE SEQUENCE [LARGE SCALE GENOMIC DNA]</scope>
    <source>
        <strain evidence="5 6">SC-9</strain>
    </source>
</reference>
<dbReference type="PANTHER" id="PTHR11360">
    <property type="entry name" value="MONOCARBOXYLATE TRANSPORTER"/>
    <property type="match status" value="1"/>
</dbReference>
<name>A0AAV5QST0_9ASCO</name>
<feature type="transmembrane region" description="Helical" evidence="4">
    <location>
        <begin position="94"/>
        <end position="119"/>
    </location>
</feature>
<dbReference type="Pfam" id="PF07690">
    <property type="entry name" value="MFS_1"/>
    <property type="match status" value="1"/>
</dbReference>
<feature type="transmembrane region" description="Helical" evidence="4">
    <location>
        <begin position="183"/>
        <end position="202"/>
    </location>
</feature>
<feature type="transmembrane region" description="Helical" evidence="4">
    <location>
        <begin position="125"/>
        <end position="144"/>
    </location>
</feature>
<dbReference type="RefSeq" id="XP_064854577.1">
    <property type="nucleotide sequence ID" value="XM_064998505.1"/>
</dbReference>
<feature type="transmembrane region" description="Helical" evidence="4">
    <location>
        <begin position="348"/>
        <end position="369"/>
    </location>
</feature>
<dbReference type="AlphaFoldDB" id="A0AAV5QST0"/>
<dbReference type="InterPro" id="IPR036259">
    <property type="entry name" value="MFS_trans_sf"/>
</dbReference>
<dbReference type="GO" id="GO:0016020">
    <property type="term" value="C:membrane"/>
    <property type="evidence" value="ECO:0007669"/>
    <property type="project" value="UniProtKB-SubCell"/>
</dbReference>
<dbReference type="InterPro" id="IPR011701">
    <property type="entry name" value="MFS"/>
</dbReference>
<feature type="region of interest" description="Disordered" evidence="3">
    <location>
        <begin position="1"/>
        <end position="23"/>
    </location>
</feature>
<keyword evidence="4" id="KW-0812">Transmembrane</keyword>
<dbReference type="InterPro" id="IPR050327">
    <property type="entry name" value="Proton-linked_MCT"/>
</dbReference>
<evidence type="ECO:0000256" key="1">
    <source>
        <dbReference type="ARBA" id="ARBA00004141"/>
    </source>
</evidence>
<keyword evidence="6" id="KW-1185">Reference proteome</keyword>
<evidence type="ECO:0000256" key="3">
    <source>
        <dbReference type="SAM" id="MobiDB-lite"/>
    </source>
</evidence>
<feature type="transmembrane region" description="Helical" evidence="4">
    <location>
        <begin position="53"/>
        <end position="82"/>
    </location>
</feature>
<gene>
    <name evidence="5" type="ORF">DASC09_049060</name>
</gene>
<keyword evidence="4" id="KW-1133">Transmembrane helix</keyword>
<comment type="caution">
    <text evidence="5">The sequence shown here is derived from an EMBL/GenBank/DDBJ whole genome shotgun (WGS) entry which is preliminary data.</text>
</comment>
<comment type="similarity">
    <text evidence="2">Belongs to the major facilitator superfamily. Monocarboxylate porter (TC 2.A.1.13) family.</text>
</comment>
<dbReference type="GO" id="GO:0022857">
    <property type="term" value="F:transmembrane transporter activity"/>
    <property type="evidence" value="ECO:0007669"/>
    <property type="project" value="InterPro"/>
</dbReference>
<proteinExistence type="inferred from homology"/>
<feature type="transmembrane region" description="Helical" evidence="4">
    <location>
        <begin position="151"/>
        <end position="171"/>
    </location>
</feature>
<feature type="transmembrane region" description="Helical" evidence="4">
    <location>
        <begin position="416"/>
        <end position="435"/>
    </location>
</feature>
<sequence length="486" mass="52307">MAAASFDGNNSGSPQQKKSSIKKEFEDDIGYQDLESQEEQGSKSDFDIPDGGYGWVVVGAVCCINACSWGAIAGFSVILAYYMQHSVFEGGSKIDYSVISGLSFGAGLIFSPLVIYVAGITNANVVVFTGGALQFVALFCASYATKIYQVYLSQGLLSGFALSLIASYTPAIPPQWFLKKRSFAMGLTTCGAGIGALLFNLTMQRIIDIKSVQWALRAEAIIIFALVSISAALLRTRTQAINPKLTFWDGTVAKMFPFWMHITSNFSSILSFVTIQYVIADATKSLGYSADQGAYNSALMATGVIVGRPFLGFLSDRFGAVTVGFWTYALCALLTLAMWMTGRNLATIYAYSIIIGGLMGFNWGANGAIIPRITGLKRAPATFGMTWVFIGSAGVVSPIIGLGLKKSNGESHQYEYVALFAGLAFATTALSLFFLRGYLIARDILVLEDASVKGGDGGDNDEELHVKVPWKMMFQKIFAIKAPLKV</sequence>
<dbReference type="SUPFAM" id="SSF103473">
    <property type="entry name" value="MFS general substrate transporter"/>
    <property type="match status" value="1"/>
</dbReference>
<feature type="transmembrane region" description="Helical" evidence="4">
    <location>
        <begin position="318"/>
        <end position="342"/>
    </location>
</feature>
<feature type="transmembrane region" description="Helical" evidence="4">
    <location>
        <begin position="214"/>
        <end position="236"/>
    </location>
</feature>
<dbReference type="EMBL" id="BTFZ01000012">
    <property type="protein sequence ID" value="GMM37581.1"/>
    <property type="molecule type" value="Genomic_DNA"/>
</dbReference>
<organism evidence="5 6">
    <name type="scientific">Saccharomycopsis crataegensis</name>
    <dbReference type="NCBI Taxonomy" id="43959"/>
    <lineage>
        <taxon>Eukaryota</taxon>
        <taxon>Fungi</taxon>
        <taxon>Dikarya</taxon>
        <taxon>Ascomycota</taxon>
        <taxon>Saccharomycotina</taxon>
        <taxon>Saccharomycetes</taxon>
        <taxon>Saccharomycopsidaceae</taxon>
        <taxon>Saccharomycopsis</taxon>
    </lineage>
</organism>
<evidence type="ECO:0000313" key="5">
    <source>
        <dbReference type="EMBL" id="GMM37581.1"/>
    </source>
</evidence>
<accession>A0AAV5QST0</accession>
<evidence type="ECO:0000256" key="4">
    <source>
        <dbReference type="SAM" id="Phobius"/>
    </source>
</evidence>
<dbReference type="PANTHER" id="PTHR11360:SF315">
    <property type="entry name" value="TRANSPORTER MCH2-RELATED"/>
    <property type="match status" value="1"/>
</dbReference>
<feature type="transmembrane region" description="Helical" evidence="4">
    <location>
        <begin position="256"/>
        <end position="279"/>
    </location>
</feature>
<dbReference type="Proteomes" id="UP001360560">
    <property type="component" value="Unassembled WGS sequence"/>
</dbReference>
<comment type="subcellular location">
    <subcellularLocation>
        <location evidence="1">Membrane</location>
        <topology evidence="1">Multi-pass membrane protein</topology>
    </subcellularLocation>
</comment>
<evidence type="ECO:0000256" key="2">
    <source>
        <dbReference type="ARBA" id="ARBA00006727"/>
    </source>
</evidence>
<keyword evidence="4" id="KW-0472">Membrane</keyword>
<dbReference type="Gene3D" id="1.20.1250.20">
    <property type="entry name" value="MFS general substrate transporter like domains"/>
    <property type="match status" value="2"/>
</dbReference>
<dbReference type="GeneID" id="90075556"/>
<protein>
    <submittedName>
        <fullName evidence="5">Uncharacterized protein</fullName>
    </submittedName>
</protein>
<evidence type="ECO:0000313" key="6">
    <source>
        <dbReference type="Proteomes" id="UP001360560"/>
    </source>
</evidence>
<feature type="compositionally biased region" description="Polar residues" evidence="3">
    <location>
        <begin position="7"/>
        <end position="18"/>
    </location>
</feature>